<keyword evidence="1" id="KW-0808">Transferase</keyword>
<dbReference type="PANTHER" id="PTHR48207:SF3">
    <property type="entry name" value="SUCCINATE--HYDROXYMETHYLGLUTARATE COA-TRANSFERASE"/>
    <property type="match status" value="1"/>
</dbReference>
<accession>A0A2N4U4C1</accession>
<protein>
    <submittedName>
        <fullName evidence="2">Carnitine dehydratase</fullName>
    </submittedName>
</protein>
<reference evidence="2 3" key="1">
    <citation type="submission" date="2017-10" db="EMBL/GenBank/DDBJ databases">
        <title>Two draft genome sequences of Pusillimonas sp. strains isolated from a nitrate- and radionuclide-contaminated groundwater in Russia.</title>
        <authorList>
            <person name="Grouzdev D.S."/>
            <person name="Tourova T.P."/>
            <person name="Goeva M.A."/>
            <person name="Babich T.L."/>
            <person name="Sokolova D.S."/>
            <person name="Abdullin R."/>
            <person name="Poltaraus A.B."/>
            <person name="Toshchakov S.V."/>
            <person name="Nazina T.N."/>
        </authorList>
    </citation>
    <scope>NUCLEOTIDE SEQUENCE [LARGE SCALE GENOMIC DNA]</scope>
    <source>
        <strain evidence="2 3">JR1/69-3-13</strain>
    </source>
</reference>
<dbReference type="Gene3D" id="3.30.1540.10">
    <property type="entry name" value="formyl-coa transferase, domain 3"/>
    <property type="match status" value="1"/>
</dbReference>
<sequence>MQATLKGIRIIDFSQVAAGPTCTMMLADRGADVIKVEAPTGDLGRQLGPPWQNGQSVIFMALNRNKRSIVLDLKTPEGVESAKQLIAQSDIVVESFRPGVMDRLGLGYDVARQLKSDLIYCSISAYGQHGVSKEKPGVDGIVQAVSGLMSVCGFPDGEPSKVQAPVIDMTTGFLATIAIQDALLHRAATGEGQWLDVSMFASSIQLQQVSLASYFSTNEVPVPCGSGAPYSAPNEAYPAKDGWVMVAAYHPQRWQAFCRLLGQEALIEDARFKSPTDRVMNRQELSALIAPVMRTRTTQEWISMLELADIICAPVADYADVTASALFNEGQFTTKFDHADAGELEVIAPFHPSAHGCKPVAQVKAPPRLGEDTQEILEHLASQTSLSVSTTNQV</sequence>
<dbReference type="InterPro" id="IPR044855">
    <property type="entry name" value="CoA-Trfase_III_dom3_sf"/>
</dbReference>
<dbReference type="Pfam" id="PF02515">
    <property type="entry name" value="CoA_transf_3"/>
    <property type="match status" value="1"/>
</dbReference>
<evidence type="ECO:0000313" key="3">
    <source>
        <dbReference type="Proteomes" id="UP000234190"/>
    </source>
</evidence>
<comment type="caution">
    <text evidence="2">The sequence shown here is derived from an EMBL/GenBank/DDBJ whole genome shotgun (WGS) entry which is preliminary data.</text>
</comment>
<gene>
    <name evidence="2" type="ORF">CR159_11325</name>
</gene>
<name>A0A2N4U4C1_9BURK</name>
<dbReference type="OrthoDB" id="5294844at2"/>
<dbReference type="Gene3D" id="3.40.50.10540">
    <property type="entry name" value="Crotonobetainyl-coa:carnitine coa-transferase, domain 1"/>
    <property type="match status" value="1"/>
</dbReference>
<dbReference type="SUPFAM" id="SSF89796">
    <property type="entry name" value="CoA-transferase family III (CaiB/BaiF)"/>
    <property type="match status" value="1"/>
</dbReference>
<dbReference type="GO" id="GO:0008410">
    <property type="term" value="F:CoA-transferase activity"/>
    <property type="evidence" value="ECO:0007669"/>
    <property type="project" value="TreeGrafter"/>
</dbReference>
<dbReference type="RefSeq" id="WP_102074061.1">
    <property type="nucleotide sequence ID" value="NZ_PDNW01000008.1"/>
</dbReference>
<keyword evidence="3" id="KW-1185">Reference proteome</keyword>
<dbReference type="InterPro" id="IPR003673">
    <property type="entry name" value="CoA-Trfase_fam_III"/>
</dbReference>
<dbReference type="InterPro" id="IPR050483">
    <property type="entry name" value="CoA-transferase_III_domain"/>
</dbReference>
<evidence type="ECO:0000313" key="2">
    <source>
        <dbReference type="EMBL" id="PLC49868.1"/>
    </source>
</evidence>
<dbReference type="EMBL" id="PDNW01000008">
    <property type="protein sequence ID" value="PLC49868.1"/>
    <property type="molecule type" value="Genomic_DNA"/>
</dbReference>
<dbReference type="InterPro" id="IPR023606">
    <property type="entry name" value="CoA-Trfase_III_dom_1_sf"/>
</dbReference>
<proteinExistence type="predicted"/>
<evidence type="ECO:0000256" key="1">
    <source>
        <dbReference type="ARBA" id="ARBA00022679"/>
    </source>
</evidence>
<dbReference type="AlphaFoldDB" id="A0A2N4U4C1"/>
<dbReference type="Proteomes" id="UP000234190">
    <property type="component" value="Unassembled WGS sequence"/>
</dbReference>
<dbReference type="PANTHER" id="PTHR48207">
    <property type="entry name" value="SUCCINATE--HYDROXYMETHYLGLUTARATE COA-TRANSFERASE"/>
    <property type="match status" value="1"/>
</dbReference>
<organism evidence="2 3">
    <name type="scientific">Pollutimonas subterranea</name>
    <dbReference type="NCBI Taxonomy" id="2045210"/>
    <lineage>
        <taxon>Bacteria</taxon>
        <taxon>Pseudomonadati</taxon>
        <taxon>Pseudomonadota</taxon>
        <taxon>Betaproteobacteria</taxon>
        <taxon>Burkholderiales</taxon>
        <taxon>Alcaligenaceae</taxon>
        <taxon>Pollutimonas</taxon>
    </lineage>
</organism>